<dbReference type="InterPro" id="IPR035919">
    <property type="entry name" value="EAL_sf"/>
</dbReference>
<dbReference type="PROSITE" id="PS50887">
    <property type="entry name" value="GGDEF"/>
    <property type="match status" value="1"/>
</dbReference>
<protein>
    <submittedName>
        <fullName evidence="3">Uncharacterized protein</fullName>
    </submittedName>
</protein>
<dbReference type="PANTHER" id="PTHR33121">
    <property type="entry name" value="CYCLIC DI-GMP PHOSPHODIESTERASE PDEF"/>
    <property type="match status" value="1"/>
</dbReference>
<dbReference type="RefSeq" id="WP_188426886.1">
    <property type="nucleotide sequence ID" value="NZ_BMCH01000006.1"/>
</dbReference>
<proteinExistence type="predicted"/>
<dbReference type="SMART" id="SM00267">
    <property type="entry name" value="GGDEF"/>
    <property type="match status" value="1"/>
</dbReference>
<dbReference type="PROSITE" id="PS50883">
    <property type="entry name" value="EAL"/>
    <property type="match status" value="1"/>
</dbReference>
<dbReference type="PANTHER" id="PTHR33121:SF70">
    <property type="entry name" value="SIGNALING PROTEIN YKOW"/>
    <property type="match status" value="1"/>
</dbReference>
<comment type="caution">
    <text evidence="3">The sequence shown here is derived from an EMBL/GenBank/DDBJ whole genome shotgun (WGS) entry which is preliminary data.</text>
</comment>
<dbReference type="InterPro" id="IPR001633">
    <property type="entry name" value="EAL_dom"/>
</dbReference>
<dbReference type="Gene3D" id="3.30.70.270">
    <property type="match status" value="1"/>
</dbReference>
<dbReference type="Pfam" id="PF00563">
    <property type="entry name" value="EAL"/>
    <property type="match status" value="1"/>
</dbReference>
<dbReference type="Gene3D" id="3.20.20.450">
    <property type="entry name" value="EAL domain"/>
    <property type="match status" value="1"/>
</dbReference>
<dbReference type="InterPro" id="IPR050706">
    <property type="entry name" value="Cyclic-di-GMP_PDE-like"/>
</dbReference>
<evidence type="ECO:0000259" key="1">
    <source>
        <dbReference type="PROSITE" id="PS50883"/>
    </source>
</evidence>
<feature type="domain" description="GGDEF" evidence="2">
    <location>
        <begin position="150"/>
        <end position="284"/>
    </location>
</feature>
<name>A0ABQ1M8D5_9PROT</name>
<dbReference type="SUPFAM" id="SSF141868">
    <property type="entry name" value="EAL domain-like"/>
    <property type="match status" value="1"/>
</dbReference>
<feature type="domain" description="EAL" evidence="1">
    <location>
        <begin position="292"/>
        <end position="533"/>
    </location>
</feature>
<dbReference type="Pfam" id="PF00990">
    <property type="entry name" value="GGDEF"/>
    <property type="match status" value="1"/>
</dbReference>
<dbReference type="CDD" id="cd01948">
    <property type="entry name" value="EAL"/>
    <property type="match status" value="1"/>
</dbReference>
<dbReference type="SMART" id="SM00052">
    <property type="entry name" value="EAL"/>
    <property type="match status" value="1"/>
</dbReference>
<gene>
    <name evidence="3" type="ORF">GCM10007207_22570</name>
</gene>
<dbReference type="EMBL" id="BMCH01000006">
    <property type="protein sequence ID" value="GGC36493.1"/>
    <property type="molecule type" value="Genomic_DNA"/>
</dbReference>
<dbReference type="Proteomes" id="UP000637769">
    <property type="component" value="Unassembled WGS sequence"/>
</dbReference>
<reference evidence="4" key="1">
    <citation type="journal article" date="2019" name="Int. J. Syst. Evol. Microbiol.">
        <title>The Global Catalogue of Microorganisms (GCM) 10K type strain sequencing project: providing services to taxonomists for standard genome sequencing and annotation.</title>
        <authorList>
            <consortium name="The Broad Institute Genomics Platform"/>
            <consortium name="The Broad Institute Genome Sequencing Center for Infectious Disease"/>
            <person name="Wu L."/>
            <person name="Ma J."/>
        </authorList>
    </citation>
    <scope>NUCLEOTIDE SEQUENCE [LARGE SCALE GENOMIC DNA]</scope>
    <source>
        <strain evidence="4">CCM 7132</strain>
    </source>
</reference>
<dbReference type="InterPro" id="IPR043128">
    <property type="entry name" value="Rev_trsase/Diguanyl_cyclase"/>
</dbReference>
<evidence type="ECO:0000313" key="4">
    <source>
        <dbReference type="Proteomes" id="UP000637769"/>
    </source>
</evidence>
<sequence length="533" mass="58732">MSLNKQLLPQTAILEIARRLLSASAICICGYDSEDDLIEIASDWDQKKKITPACVKTVCASPDQLYLNKTESGYELGLALDTDLTLLAHIPLSVEESELRELAPYLAVCARTILRNQTLQTRRPDLPDRSLCAAHIEQLIATTTSESRKSSFAVMAIDLDHLNTLNLRYGWETSNRIIDEAIGRVKAILPQHAFLSYAGGGSILVVSPPGLSLVTSRTLISYIRQALAPSIRVEDSEIQASFSIGWALFPEDGANAASLLQAVDAAMAEVRLHGGAHERRASLTSIAALVGTSGLERDLINASERGEFSLNWMPIIASGTQTVVALEALLRWERPGTGQVPPEVFIQCAENGGLIEKLDQWSLETACKTAVSWSHPLRVCVNISPTWLAKRRLSSMVETVLRETGLAPERLQIELSEKRSFGPRDIAYQELSRLRALGVHVALDDFGAGYSSLERLANFPVDQIKFDRSFMQRLNDDRRVNEVMGQTIQMARRLGISCCAKGVETERQMAFLDSYGCEEVQGYLLGIPTTDYL</sequence>
<organism evidence="3 4">
    <name type="scientific">Asaia siamensis</name>
    <dbReference type="NCBI Taxonomy" id="110479"/>
    <lineage>
        <taxon>Bacteria</taxon>
        <taxon>Pseudomonadati</taxon>
        <taxon>Pseudomonadota</taxon>
        <taxon>Alphaproteobacteria</taxon>
        <taxon>Acetobacterales</taxon>
        <taxon>Acetobacteraceae</taxon>
        <taxon>Asaia</taxon>
    </lineage>
</organism>
<evidence type="ECO:0000259" key="2">
    <source>
        <dbReference type="PROSITE" id="PS50887"/>
    </source>
</evidence>
<accession>A0ABQ1M8D5</accession>
<dbReference type="SUPFAM" id="SSF55073">
    <property type="entry name" value="Nucleotide cyclase"/>
    <property type="match status" value="1"/>
</dbReference>
<dbReference type="InterPro" id="IPR029787">
    <property type="entry name" value="Nucleotide_cyclase"/>
</dbReference>
<dbReference type="InterPro" id="IPR000160">
    <property type="entry name" value="GGDEF_dom"/>
</dbReference>
<keyword evidence="4" id="KW-1185">Reference proteome</keyword>
<evidence type="ECO:0000313" key="3">
    <source>
        <dbReference type="EMBL" id="GGC36493.1"/>
    </source>
</evidence>